<gene>
    <name evidence="1" type="ORF">LCGC14_3034880</name>
</gene>
<dbReference type="AlphaFoldDB" id="A0A0F8WR56"/>
<reference evidence="1" key="1">
    <citation type="journal article" date="2015" name="Nature">
        <title>Complex archaea that bridge the gap between prokaryotes and eukaryotes.</title>
        <authorList>
            <person name="Spang A."/>
            <person name="Saw J.H."/>
            <person name="Jorgensen S.L."/>
            <person name="Zaremba-Niedzwiedzka K."/>
            <person name="Martijn J."/>
            <person name="Lind A.E."/>
            <person name="van Eijk R."/>
            <person name="Schleper C."/>
            <person name="Guy L."/>
            <person name="Ettema T.J."/>
        </authorList>
    </citation>
    <scope>NUCLEOTIDE SEQUENCE</scope>
</reference>
<sequence length="29" mass="3439">MAYALDKHKAMTALRKGQDRWLKELSFET</sequence>
<comment type="caution">
    <text evidence="1">The sequence shown here is derived from an EMBL/GenBank/DDBJ whole genome shotgun (WGS) entry which is preliminary data.</text>
</comment>
<feature type="non-terminal residue" evidence="1">
    <location>
        <position position="29"/>
    </location>
</feature>
<dbReference type="EMBL" id="LAZR01063502">
    <property type="protein sequence ID" value="KKK59387.1"/>
    <property type="molecule type" value="Genomic_DNA"/>
</dbReference>
<proteinExistence type="predicted"/>
<organism evidence="1">
    <name type="scientific">marine sediment metagenome</name>
    <dbReference type="NCBI Taxonomy" id="412755"/>
    <lineage>
        <taxon>unclassified sequences</taxon>
        <taxon>metagenomes</taxon>
        <taxon>ecological metagenomes</taxon>
    </lineage>
</organism>
<protein>
    <submittedName>
        <fullName evidence="1">Uncharacterized protein</fullName>
    </submittedName>
</protein>
<name>A0A0F8WR56_9ZZZZ</name>
<evidence type="ECO:0000313" key="1">
    <source>
        <dbReference type="EMBL" id="KKK59387.1"/>
    </source>
</evidence>
<accession>A0A0F8WR56</accession>